<dbReference type="EMBL" id="LLZH01000001">
    <property type="protein sequence ID" value="KUL42389.1"/>
    <property type="molecule type" value="Genomic_DNA"/>
</dbReference>
<evidence type="ECO:0000313" key="3">
    <source>
        <dbReference type="EMBL" id="KUL42389.1"/>
    </source>
</evidence>
<evidence type="ECO:0000313" key="4">
    <source>
        <dbReference type="Proteomes" id="UP000053244"/>
    </source>
</evidence>
<name>A0A0X3VC70_9ACTN</name>
<dbReference type="Proteomes" id="UP000053244">
    <property type="component" value="Unassembled WGS sequence"/>
</dbReference>
<keyword evidence="2" id="KW-1133">Transmembrane helix</keyword>
<protein>
    <submittedName>
        <fullName evidence="3">Uncharacterized protein</fullName>
    </submittedName>
</protein>
<reference evidence="3 4" key="1">
    <citation type="submission" date="2015-10" db="EMBL/GenBank/DDBJ databases">
        <authorList>
            <person name="Gilbert D.G."/>
        </authorList>
    </citation>
    <scope>NUCLEOTIDE SEQUENCE [LARGE SCALE GENOMIC DNA]</scope>
    <source>
        <strain evidence="3 4">NRRL B-16712</strain>
    </source>
</reference>
<feature type="compositionally biased region" description="Basic and acidic residues" evidence="1">
    <location>
        <begin position="30"/>
        <end position="46"/>
    </location>
</feature>
<keyword evidence="4" id="KW-1185">Reference proteome</keyword>
<sequence length="175" mass="18293">MFTTRKSRAERTAAQAWDHLSAAMAAAGETARDAGKQAADAADRAGRGTRALADRTSTLADKTNRRSRKLATRVDKKSHKLAGKANKKSHELASRAGGAADEAWARANAAAGALAGHKPGRPWGLIAGVGLLGLAAGWVAASTARAALERQAENEELELAETAVVVTPTYEEKQQ</sequence>
<dbReference type="RefSeq" id="WP_067683766.1">
    <property type="nucleotide sequence ID" value="NZ_LLZH01000001.1"/>
</dbReference>
<feature type="region of interest" description="Disordered" evidence="1">
    <location>
        <begin position="26"/>
        <end position="100"/>
    </location>
</feature>
<keyword evidence="2" id="KW-0812">Transmembrane</keyword>
<dbReference type="AlphaFoldDB" id="A0A0X3VC70"/>
<dbReference type="OrthoDB" id="3298888at2"/>
<feature type="compositionally biased region" description="Basic residues" evidence="1">
    <location>
        <begin position="65"/>
        <end position="87"/>
    </location>
</feature>
<keyword evidence="2" id="KW-0472">Membrane</keyword>
<comment type="caution">
    <text evidence="3">The sequence shown here is derived from an EMBL/GenBank/DDBJ whole genome shotgun (WGS) entry which is preliminary data.</text>
</comment>
<organism evidence="3 4">
    <name type="scientific">Actinoplanes awajinensis subsp. mycoplanecinus</name>
    <dbReference type="NCBI Taxonomy" id="135947"/>
    <lineage>
        <taxon>Bacteria</taxon>
        <taxon>Bacillati</taxon>
        <taxon>Actinomycetota</taxon>
        <taxon>Actinomycetes</taxon>
        <taxon>Micromonosporales</taxon>
        <taxon>Micromonosporaceae</taxon>
        <taxon>Actinoplanes</taxon>
    </lineage>
</organism>
<evidence type="ECO:0000256" key="1">
    <source>
        <dbReference type="SAM" id="MobiDB-lite"/>
    </source>
</evidence>
<evidence type="ECO:0000256" key="2">
    <source>
        <dbReference type="SAM" id="Phobius"/>
    </source>
</evidence>
<proteinExistence type="predicted"/>
<feature type="transmembrane region" description="Helical" evidence="2">
    <location>
        <begin position="123"/>
        <end position="141"/>
    </location>
</feature>
<accession>A0A0X3VC70</accession>
<gene>
    <name evidence="3" type="ORF">ADL15_00430</name>
</gene>